<proteinExistence type="predicted"/>
<evidence type="ECO:0000313" key="4">
    <source>
        <dbReference type="Proteomes" id="UP000659904"/>
    </source>
</evidence>
<dbReference type="AlphaFoldDB" id="A0A8J3KX94"/>
<comment type="caution">
    <text evidence="3">The sequence shown here is derived from an EMBL/GenBank/DDBJ whole genome shotgun (WGS) entry which is preliminary data.</text>
</comment>
<feature type="domain" description="N-acetyltransferase" evidence="2">
    <location>
        <begin position="20"/>
        <end position="181"/>
    </location>
</feature>
<evidence type="ECO:0000313" key="3">
    <source>
        <dbReference type="EMBL" id="GIG02895.1"/>
    </source>
</evidence>
<dbReference type="InterPro" id="IPR000182">
    <property type="entry name" value="GNAT_dom"/>
</dbReference>
<dbReference type="CDD" id="cd04301">
    <property type="entry name" value="NAT_SF"/>
    <property type="match status" value="1"/>
</dbReference>
<dbReference type="RefSeq" id="WP_120319097.1">
    <property type="nucleotide sequence ID" value="NZ_BONH01000063.1"/>
</dbReference>
<reference evidence="3 4" key="1">
    <citation type="submission" date="2021-01" db="EMBL/GenBank/DDBJ databases">
        <title>Whole genome shotgun sequence of Catellatospora citrea NBRC 14495.</title>
        <authorList>
            <person name="Komaki H."/>
            <person name="Tamura T."/>
        </authorList>
    </citation>
    <scope>NUCLEOTIDE SEQUENCE [LARGE SCALE GENOMIC DNA]</scope>
    <source>
        <strain evidence="3 4">NBRC 14495</strain>
    </source>
</reference>
<dbReference type="PROSITE" id="PS51186">
    <property type="entry name" value="GNAT"/>
    <property type="match status" value="1"/>
</dbReference>
<feature type="region of interest" description="Disordered" evidence="1">
    <location>
        <begin position="1"/>
        <end position="20"/>
    </location>
</feature>
<gene>
    <name evidence="3" type="ORF">Cci01nite_79880</name>
</gene>
<dbReference type="Gene3D" id="3.40.630.30">
    <property type="match status" value="1"/>
</dbReference>
<evidence type="ECO:0000259" key="2">
    <source>
        <dbReference type="PROSITE" id="PS51186"/>
    </source>
</evidence>
<dbReference type="GO" id="GO:0016747">
    <property type="term" value="F:acyltransferase activity, transferring groups other than amino-acyl groups"/>
    <property type="evidence" value="ECO:0007669"/>
    <property type="project" value="InterPro"/>
</dbReference>
<sequence>MSAHAAGLAPSTTQRPDQGVQIRPWLPRDVDLLRQAHHRLSPQTIWQRFGLGGSTLPRAYLRMICRQSTELDAPRNWSMMVAHHDDVLVGWAEARPNRHGQHELAVVVVDAWQGRGVGSRLANAILAECVRSGAAVYACIHPGNVAAHRLVVAAARGVSERTLRHEIQDGLVHYVLDRSADTPSSAGVALRNAPDLSAGVGPDPKPRPVGPLPALLGDLAAVIGLITESRRMKRRQ</sequence>
<dbReference type="InterPro" id="IPR016181">
    <property type="entry name" value="Acyl_CoA_acyltransferase"/>
</dbReference>
<organism evidence="3 4">
    <name type="scientific">Catellatospora citrea</name>
    <dbReference type="NCBI Taxonomy" id="53366"/>
    <lineage>
        <taxon>Bacteria</taxon>
        <taxon>Bacillati</taxon>
        <taxon>Actinomycetota</taxon>
        <taxon>Actinomycetes</taxon>
        <taxon>Micromonosporales</taxon>
        <taxon>Micromonosporaceae</taxon>
        <taxon>Catellatospora</taxon>
    </lineage>
</organism>
<dbReference type="Pfam" id="PF00583">
    <property type="entry name" value="Acetyltransf_1"/>
    <property type="match status" value="1"/>
</dbReference>
<name>A0A8J3KX94_9ACTN</name>
<protein>
    <recommendedName>
        <fullName evidence="2">N-acetyltransferase domain-containing protein</fullName>
    </recommendedName>
</protein>
<accession>A0A8J3KX94</accession>
<dbReference type="SUPFAM" id="SSF55729">
    <property type="entry name" value="Acyl-CoA N-acyltransferases (Nat)"/>
    <property type="match status" value="1"/>
</dbReference>
<dbReference type="EMBL" id="BONH01000063">
    <property type="protein sequence ID" value="GIG02895.1"/>
    <property type="molecule type" value="Genomic_DNA"/>
</dbReference>
<keyword evidence="4" id="KW-1185">Reference proteome</keyword>
<evidence type="ECO:0000256" key="1">
    <source>
        <dbReference type="SAM" id="MobiDB-lite"/>
    </source>
</evidence>
<dbReference type="Proteomes" id="UP000659904">
    <property type="component" value="Unassembled WGS sequence"/>
</dbReference>